<dbReference type="Pfam" id="PF03816">
    <property type="entry name" value="LytR_cpsA_psr"/>
    <property type="match status" value="1"/>
</dbReference>
<comment type="similarity">
    <text evidence="1">Belongs to the LytR/CpsA/Psr (LCP) family.</text>
</comment>
<evidence type="ECO:0000313" key="4">
    <source>
        <dbReference type="EMBL" id="POH71987.1"/>
    </source>
</evidence>
<feature type="transmembrane region" description="Helical" evidence="2">
    <location>
        <begin position="21"/>
        <end position="44"/>
    </location>
</feature>
<dbReference type="PANTHER" id="PTHR33392:SF6">
    <property type="entry name" value="POLYISOPRENYL-TEICHOIC ACID--PEPTIDOGLYCAN TEICHOIC ACID TRANSFERASE TAGU"/>
    <property type="match status" value="1"/>
</dbReference>
<reference evidence="4 5" key="1">
    <citation type="submission" date="2018-01" db="EMBL/GenBank/DDBJ databases">
        <title>Arthrobacter sp. nov., from glaciers in China.</title>
        <authorList>
            <person name="Liu Q."/>
            <person name="Xin Y.-H."/>
        </authorList>
    </citation>
    <scope>NUCLEOTIDE SEQUENCE [LARGE SCALE GENOMIC DNA]</scope>
    <source>
        <strain evidence="4 5">HLT2-12-2</strain>
    </source>
</reference>
<proteinExistence type="inferred from homology"/>
<keyword evidence="2" id="KW-0812">Transmembrane</keyword>
<gene>
    <name evidence="4" type="ORF">CVS27_18320</name>
</gene>
<keyword evidence="5" id="KW-1185">Reference proteome</keyword>
<protein>
    <submittedName>
        <fullName evidence="4">Transcriptional regulator</fullName>
    </submittedName>
</protein>
<dbReference type="InterPro" id="IPR050922">
    <property type="entry name" value="LytR/CpsA/Psr_CW_biosynth"/>
</dbReference>
<dbReference type="PANTHER" id="PTHR33392">
    <property type="entry name" value="POLYISOPRENYL-TEICHOIC ACID--PEPTIDOGLYCAN TEICHOIC ACID TRANSFERASE TAGU"/>
    <property type="match status" value="1"/>
</dbReference>
<evidence type="ECO:0000256" key="1">
    <source>
        <dbReference type="ARBA" id="ARBA00006068"/>
    </source>
</evidence>
<keyword evidence="2" id="KW-1133">Transmembrane helix</keyword>
<dbReference type="InterPro" id="IPR004474">
    <property type="entry name" value="LytR_CpsA_psr"/>
</dbReference>
<feature type="domain" description="Cell envelope-related transcriptional attenuator" evidence="3">
    <location>
        <begin position="103"/>
        <end position="246"/>
    </location>
</feature>
<name>A0A2S3ZT04_ARTGL</name>
<dbReference type="AlphaFoldDB" id="A0A2S3ZT04"/>
<evidence type="ECO:0000256" key="2">
    <source>
        <dbReference type="SAM" id="Phobius"/>
    </source>
</evidence>
<keyword evidence="2" id="KW-0472">Membrane</keyword>
<accession>A0A2S3ZT04</accession>
<evidence type="ECO:0000313" key="5">
    <source>
        <dbReference type="Proteomes" id="UP000237061"/>
    </source>
</evidence>
<evidence type="ECO:0000259" key="3">
    <source>
        <dbReference type="Pfam" id="PF03816"/>
    </source>
</evidence>
<organism evidence="4 5">
    <name type="scientific">Arthrobacter glacialis</name>
    <dbReference type="NCBI Taxonomy" id="1664"/>
    <lineage>
        <taxon>Bacteria</taxon>
        <taxon>Bacillati</taxon>
        <taxon>Actinomycetota</taxon>
        <taxon>Actinomycetes</taxon>
        <taxon>Micrococcales</taxon>
        <taxon>Micrococcaceae</taxon>
        <taxon>Arthrobacter</taxon>
    </lineage>
</organism>
<sequence length="344" mass="37121">MSQASDEQKPARRGHNRSRNVLLIILAVFLAVLLAAAVFAGNLVHSFDSKTQKIPQAFPSEQLRPNKKPSTQAASPMNLLLLGSDSRGDAIDLAEEGIPSNQRSDTIMLAHIPADRKNIYLMSIMRDTWVEIPGQGEAKINAAMAFGGVPLVVQTVEGLFQDRIDHVVIVDFEGFKAVTDALGGIEVNVPVPFTSVHGNYTFTAGPQTLNGDQALGFVRERYAFAEGDYQRVRNQQMFLKSVLNKVLDPATLSNPIKITELVNEVSPYVSVDSDVNLAMLASLALSLRSVRSSDVISFTLPTLGTGTSADGQSIVLRDDAAIAAFAEALKQDSLRNYLKNAGVG</sequence>
<dbReference type="Proteomes" id="UP000237061">
    <property type="component" value="Unassembled WGS sequence"/>
</dbReference>
<dbReference type="EMBL" id="PPXC01000019">
    <property type="protein sequence ID" value="POH71987.1"/>
    <property type="molecule type" value="Genomic_DNA"/>
</dbReference>
<comment type="caution">
    <text evidence="4">The sequence shown here is derived from an EMBL/GenBank/DDBJ whole genome shotgun (WGS) entry which is preliminary data.</text>
</comment>
<dbReference type="Gene3D" id="3.40.630.190">
    <property type="entry name" value="LCP protein"/>
    <property type="match status" value="1"/>
</dbReference>
<dbReference type="RefSeq" id="WP_103467286.1">
    <property type="nucleotide sequence ID" value="NZ_PPXC01000019.1"/>
</dbReference>
<dbReference type="NCBIfam" id="TIGR00350">
    <property type="entry name" value="lytR_cpsA_psr"/>
    <property type="match status" value="1"/>
</dbReference>